<evidence type="ECO:0000313" key="1">
    <source>
        <dbReference type="EMBL" id="VEL12652.1"/>
    </source>
</evidence>
<comment type="caution">
    <text evidence="1">The sequence shown here is derived from an EMBL/GenBank/DDBJ whole genome shotgun (WGS) entry which is preliminary data.</text>
</comment>
<protein>
    <submittedName>
        <fullName evidence="1">Uncharacterized protein</fullName>
    </submittedName>
</protein>
<dbReference type="AlphaFoldDB" id="A0A448WIK0"/>
<evidence type="ECO:0000313" key="2">
    <source>
        <dbReference type="Proteomes" id="UP000784294"/>
    </source>
</evidence>
<gene>
    <name evidence="1" type="ORF">PXEA_LOCUS6092</name>
</gene>
<organism evidence="1 2">
    <name type="scientific">Protopolystoma xenopodis</name>
    <dbReference type="NCBI Taxonomy" id="117903"/>
    <lineage>
        <taxon>Eukaryota</taxon>
        <taxon>Metazoa</taxon>
        <taxon>Spiralia</taxon>
        <taxon>Lophotrochozoa</taxon>
        <taxon>Platyhelminthes</taxon>
        <taxon>Monogenea</taxon>
        <taxon>Polyopisthocotylea</taxon>
        <taxon>Polystomatidea</taxon>
        <taxon>Polystomatidae</taxon>
        <taxon>Protopolystoma</taxon>
    </lineage>
</organism>
<dbReference type="EMBL" id="CAAALY010015408">
    <property type="protein sequence ID" value="VEL12652.1"/>
    <property type="molecule type" value="Genomic_DNA"/>
</dbReference>
<accession>A0A448WIK0</accession>
<dbReference type="Proteomes" id="UP000784294">
    <property type="component" value="Unassembled WGS sequence"/>
</dbReference>
<keyword evidence="2" id="KW-1185">Reference proteome</keyword>
<proteinExistence type="predicted"/>
<reference evidence="1" key="1">
    <citation type="submission" date="2018-11" db="EMBL/GenBank/DDBJ databases">
        <authorList>
            <consortium name="Pathogen Informatics"/>
        </authorList>
    </citation>
    <scope>NUCLEOTIDE SEQUENCE</scope>
</reference>
<name>A0A448WIK0_9PLAT</name>
<sequence>MGLAILSTNKKSLPLNLPIVTQPIKRSSATLAITPAVTTPAIPKGPPAPWRDQLGQPPLLSEADTPEKVAAWLAFHQAKWRLQQERRSWLAERSRKRKRLEEEAESDELDGFIQGEGPDWLQPASKRQRGMDTYLFKTRSALLKSYWQVRRWVTLLYEGLNVCICLPG</sequence>